<dbReference type="AlphaFoldDB" id="Q6N2Q5"/>
<dbReference type="Gene3D" id="3.30.70.270">
    <property type="match status" value="1"/>
</dbReference>
<dbReference type="GO" id="GO:1902201">
    <property type="term" value="P:negative regulation of bacterial-type flagellum-dependent cell motility"/>
    <property type="evidence" value="ECO:0007669"/>
    <property type="project" value="TreeGrafter"/>
</dbReference>
<dbReference type="PhylomeDB" id="Q6N2Q5"/>
<reference evidence="4" key="1">
    <citation type="journal article" date="2004" name="Nat. Biotechnol.">
        <title>Complete genome sequence of the metabolically versatile photosynthetic bacterium Rhodopseudomonas palustris.</title>
        <authorList>
            <person name="Larimer F.W."/>
            <person name="Chain P."/>
            <person name="Hauser L."/>
            <person name="Lamerdin J."/>
            <person name="Malfatti S."/>
            <person name="Do L."/>
            <person name="Land M.L."/>
            <person name="Pelletier D.A."/>
            <person name="Beatty J.T."/>
            <person name="Lang A.S."/>
            <person name="Tabita F.R."/>
            <person name="Gibson J.L."/>
            <person name="Hanson T.E."/>
            <person name="Bobst C."/>
            <person name="Torres J.L."/>
            <person name="Peres C."/>
            <person name="Harrison F.H."/>
            <person name="Gibson J."/>
            <person name="Harwood C.S."/>
        </authorList>
    </citation>
    <scope>NUCLEOTIDE SEQUENCE [LARGE SCALE GENOMIC DNA]</scope>
    <source>
        <strain evidence="4">CGA009</strain>
    </source>
</reference>
<dbReference type="EC" id="2.7.7.65" evidence="1"/>
<evidence type="ECO:0000313" key="4">
    <source>
        <dbReference type="EMBL" id="CAE29435.1"/>
    </source>
</evidence>
<dbReference type="PROSITE" id="PS50887">
    <property type="entry name" value="GGDEF"/>
    <property type="match status" value="1"/>
</dbReference>
<dbReference type="NCBIfam" id="TIGR00254">
    <property type="entry name" value="GGDEF"/>
    <property type="match status" value="1"/>
</dbReference>
<dbReference type="SMART" id="SM00267">
    <property type="entry name" value="GGDEF"/>
    <property type="match status" value="1"/>
</dbReference>
<protein>
    <recommendedName>
        <fullName evidence="1">diguanylate cyclase</fullName>
        <ecNumber evidence="1">2.7.7.65</ecNumber>
    </recommendedName>
</protein>
<organism evidence="4">
    <name type="scientific">Rhodopseudomonas palustris (strain ATCC BAA-98 / CGA009)</name>
    <dbReference type="NCBI Taxonomy" id="258594"/>
    <lineage>
        <taxon>Bacteria</taxon>
        <taxon>Pseudomonadati</taxon>
        <taxon>Pseudomonadota</taxon>
        <taxon>Alphaproteobacteria</taxon>
        <taxon>Hyphomicrobiales</taxon>
        <taxon>Nitrobacteraceae</taxon>
        <taxon>Rhodopseudomonas</taxon>
    </lineage>
</organism>
<evidence type="ECO:0000259" key="3">
    <source>
        <dbReference type="PROSITE" id="PS50887"/>
    </source>
</evidence>
<evidence type="ECO:0000256" key="2">
    <source>
        <dbReference type="ARBA" id="ARBA00034247"/>
    </source>
</evidence>
<dbReference type="STRING" id="258594.RPA3994"/>
<name>Q6N2Q5_RHOPA</name>
<dbReference type="GO" id="GO:0005886">
    <property type="term" value="C:plasma membrane"/>
    <property type="evidence" value="ECO:0007669"/>
    <property type="project" value="TreeGrafter"/>
</dbReference>
<dbReference type="PANTHER" id="PTHR45138">
    <property type="entry name" value="REGULATORY COMPONENTS OF SENSORY TRANSDUCTION SYSTEM"/>
    <property type="match status" value="1"/>
</dbReference>
<dbReference type="InterPro" id="IPR000160">
    <property type="entry name" value="GGDEF_dom"/>
</dbReference>
<dbReference type="Pfam" id="PF12860">
    <property type="entry name" value="PAS_7"/>
    <property type="match status" value="1"/>
</dbReference>
<dbReference type="PANTHER" id="PTHR45138:SF9">
    <property type="entry name" value="DIGUANYLATE CYCLASE DGCM-RELATED"/>
    <property type="match status" value="1"/>
</dbReference>
<dbReference type="SUPFAM" id="SSF55073">
    <property type="entry name" value="Nucleotide cyclase"/>
    <property type="match status" value="1"/>
</dbReference>
<dbReference type="EMBL" id="BX572605">
    <property type="protein sequence ID" value="CAE29435.1"/>
    <property type="molecule type" value="Genomic_DNA"/>
</dbReference>
<comment type="catalytic activity">
    <reaction evidence="2">
        <text>2 GTP = 3',3'-c-di-GMP + 2 diphosphate</text>
        <dbReference type="Rhea" id="RHEA:24898"/>
        <dbReference type="ChEBI" id="CHEBI:33019"/>
        <dbReference type="ChEBI" id="CHEBI:37565"/>
        <dbReference type="ChEBI" id="CHEBI:58805"/>
        <dbReference type="EC" id="2.7.7.65"/>
    </reaction>
</comment>
<sequence>MYINHAAEMLLCNSSVVVRCRATRGVSESLARPGGVTMHKRLTEETHHSAGSPEQPEIAGLHRELAEARQALETLYAALDNVDAGLLILNEELRAVYSNPVLHVMFRANSAEEIRQNRPLYAEMLAASAQAVAVNLEDYVSRRLAWVQSGDPKPMDLAMTDGTALRCHLAVLPGGGRMLIYSDVTDIVRNAEELERLATTDGMTGVYNRRHFLTLADREWSRARRYERPMSFLMIDIDYFKAINDGFGHQVGDEMIVHLARLARDCKRDCDVLARLGGEEFALLLPETDLAQAEVVAERLRREVAGNALVVASHAIPATVSIGVATALPGMKDVSDLMKAADQALYDAKHAGRNRVICRACHDPAPTLVPALTPRCEAATMR</sequence>
<dbReference type="CDD" id="cd01949">
    <property type="entry name" value="GGDEF"/>
    <property type="match status" value="1"/>
</dbReference>
<dbReference type="InterPro" id="IPR029787">
    <property type="entry name" value="Nucleotide_cyclase"/>
</dbReference>
<evidence type="ECO:0000256" key="1">
    <source>
        <dbReference type="ARBA" id="ARBA00012528"/>
    </source>
</evidence>
<accession>Q6N2Q5</accession>
<dbReference type="GO" id="GO:0043709">
    <property type="term" value="P:cell adhesion involved in single-species biofilm formation"/>
    <property type="evidence" value="ECO:0007669"/>
    <property type="project" value="TreeGrafter"/>
</dbReference>
<dbReference type="InterPro" id="IPR050469">
    <property type="entry name" value="Diguanylate_Cyclase"/>
</dbReference>
<proteinExistence type="predicted"/>
<gene>
    <name evidence="4" type="ordered locus">RPA3994</name>
</gene>
<dbReference type="InterPro" id="IPR043128">
    <property type="entry name" value="Rev_trsase/Diguanyl_cyclase"/>
</dbReference>
<dbReference type="HOGENOM" id="CLU_000445_11_4_5"/>
<dbReference type="Pfam" id="PF00990">
    <property type="entry name" value="GGDEF"/>
    <property type="match status" value="1"/>
</dbReference>
<dbReference type="FunFam" id="3.30.70.270:FF:000001">
    <property type="entry name" value="Diguanylate cyclase domain protein"/>
    <property type="match status" value="1"/>
</dbReference>
<dbReference type="eggNOG" id="COG3706">
    <property type="taxonomic scope" value="Bacteria"/>
</dbReference>
<feature type="domain" description="GGDEF" evidence="3">
    <location>
        <begin position="228"/>
        <end position="361"/>
    </location>
</feature>
<dbReference type="GO" id="GO:0052621">
    <property type="term" value="F:diguanylate cyclase activity"/>
    <property type="evidence" value="ECO:0007669"/>
    <property type="project" value="UniProtKB-EC"/>
</dbReference>